<feature type="region of interest" description="Disordered" evidence="1">
    <location>
        <begin position="127"/>
        <end position="176"/>
    </location>
</feature>
<feature type="compositionally biased region" description="Polar residues" evidence="1">
    <location>
        <begin position="127"/>
        <end position="143"/>
    </location>
</feature>
<name>A0A8H7KII9_AGABI</name>
<evidence type="ECO:0000313" key="2">
    <source>
        <dbReference type="EMBL" id="KAF7778418.1"/>
    </source>
</evidence>
<dbReference type="Proteomes" id="UP000629468">
    <property type="component" value="Unassembled WGS sequence"/>
</dbReference>
<organism evidence="2 3">
    <name type="scientific">Agaricus bisporus var. burnettii</name>
    <dbReference type="NCBI Taxonomy" id="192524"/>
    <lineage>
        <taxon>Eukaryota</taxon>
        <taxon>Fungi</taxon>
        <taxon>Dikarya</taxon>
        <taxon>Basidiomycota</taxon>
        <taxon>Agaricomycotina</taxon>
        <taxon>Agaricomycetes</taxon>
        <taxon>Agaricomycetidae</taxon>
        <taxon>Agaricales</taxon>
        <taxon>Agaricineae</taxon>
        <taxon>Agaricaceae</taxon>
        <taxon>Agaricus</taxon>
    </lineage>
</organism>
<proteinExistence type="predicted"/>
<gene>
    <name evidence="2" type="ORF">Agabi119p4_2763</name>
</gene>
<reference evidence="2 3" key="1">
    <citation type="journal article" name="Sci. Rep.">
        <title>Telomere-to-telomere assembled and centromere annotated genomes of the two main subspecies of the button mushroom Agaricus bisporus reveal especially polymorphic chromosome ends.</title>
        <authorList>
            <person name="Sonnenberg A.S.M."/>
            <person name="Sedaghat-Telgerd N."/>
            <person name="Lavrijssen B."/>
            <person name="Ohm R.A."/>
            <person name="Hendrickx P.M."/>
            <person name="Scholtmeijer K."/>
            <person name="Baars J.J.P."/>
            <person name="van Peer A."/>
        </authorList>
    </citation>
    <scope>NUCLEOTIDE SEQUENCE [LARGE SCALE GENOMIC DNA]</scope>
    <source>
        <strain evidence="2 3">H119_p4</strain>
    </source>
</reference>
<evidence type="ECO:0000313" key="3">
    <source>
        <dbReference type="Proteomes" id="UP000629468"/>
    </source>
</evidence>
<accession>A0A8H7KII9</accession>
<protein>
    <recommendedName>
        <fullName evidence="4">F-box domain-containing protein</fullName>
    </recommendedName>
</protein>
<comment type="caution">
    <text evidence="2">The sequence shown here is derived from an EMBL/GenBank/DDBJ whole genome shotgun (WGS) entry which is preliminary data.</text>
</comment>
<dbReference type="AlphaFoldDB" id="A0A8H7KII9"/>
<evidence type="ECO:0000256" key="1">
    <source>
        <dbReference type="SAM" id="MobiDB-lite"/>
    </source>
</evidence>
<sequence>MVFQSNFLPSFSTFYPLKRGGASQRDLILLLYLGFHYREYSIGNFASFPLSGFCGSLLHVLPRLSARLASAFHPHSSRWFRSPTLHYHNPNSAVGHYAPRHDADMARTRCSTPASLWPSFQYHPNTSLSSPTASTDGTEQLTGSPPEARPLSSPQSLFPPLQPLSSTSPMLPRAQAEPNHYRPMDVLPREVFQIILQYFAPRRNASVPDSFLFSPFPLRLVESNWRSTVDCVPELWRCLDVSLGKSNHDPKIFEWYQRVTQNLTSFDSIAVRFPDKVRFIDTRLSRYLFGLVVKSKAITIKIPHLLSRECSTSRDLPDLFSHTTARENVRRQLSRGPALENLRRVEWYMTGSWFCSYFPRELDLPWSSFFALPWGILTDVKLCVKLTLHDCLTILEYASSIEKLSLRTIFPHNREVVYPEPKTHHLLHLHSLTINTEANLTMLFRSCYMPALRHLNLELEGSDAVSNLHMLDVGWWDLTRVSLGIPPCVDIVEGILTRLDAVEKLSINAKGPYVGVGTWSLKKRLPSLETFELSPDNLATDKMMAHIAQHVLTDSMQNLYAPLIHNPSIQFPFPNFLEFLRIIRLSKSISPQDFLSILSHAKHLTEGQFEISDGLVEELPPPTSQPPSPVPLLPPPTIFPTFDEDVTSNICSLKLALKLKRVSGEPLLRALTLPRLVKFEFEASRNSSACDEFYRLLERSQCPLVHLSLKCHSAHSHVVLRVLRLVSRSLRWLEVVNSSVVSAGDSRHCFGKELFDPLAHSDDYDDDDDDCFVHPESSQPTTPTSPRRPCRLLCPHLEHLHIWPCTDLTSFRKMVSSRWTTTTTTTTAHRHCCQCKKLEFVGAGFLPGDDWTEFVKELKERRIRTEFERLAEDSVLYPACDLV</sequence>
<dbReference type="EMBL" id="JABXXO010000004">
    <property type="protein sequence ID" value="KAF7778418.1"/>
    <property type="molecule type" value="Genomic_DNA"/>
</dbReference>
<evidence type="ECO:0008006" key="4">
    <source>
        <dbReference type="Google" id="ProtNLM"/>
    </source>
</evidence>
<feature type="compositionally biased region" description="Low complexity" evidence="1">
    <location>
        <begin position="150"/>
        <end position="172"/>
    </location>
</feature>